<dbReference type="Pfam" id="PF05670">
    <property type="entry name" value="NFACT-R_1"/>
    <property type="match status" value="1"/>
</dbReference>
<organism evidence="4 5">
    <name type="scientific">Anaeramoeba ignava</name>
    <name type="common">Anaerobic marine amoeba</name>
    <dbReference type="NCBI Taxonomy" id="1746090"/>
    <lineage>
        <taxon>Eukaryota</taxon>
        <taxon>Metamonada</taxon>
        <taxon>Anaeramoebidae</taxon>
        <taxon>Anaeramoeba</taxon>
    </lineage>
</organism>
<dbReference type="AlphaFoldDB" id="A0A9Q0LE57"/>
<feature type="region of interest" description="Disordered" evidence="2">
    <location>
        <begin position="161"/>
        <end position="190"/>
    </location>
</feature>
<feature type="domain" description="NFACT RNA-binding" evidence="3">
    <location>
        <begin position="1"/>
        <end position="109"/>
    </location>
</feature>
<dbReference type="OrthoDB" id="200398at2759"/>
<dbReference type="PANTHER" id="PTHR13049">
    <property type="entry name" value="DUF814-RELATED"/>
    <property type="match status" value="1"/>
</dbReference>
<evidence type="ECO:0000313" key="4">
    <source>
        <dbReference type="EMBL" id="KAJ5071571.1"/>
    </source>
</evidence>
<dbReference type="OMA" id="YHDEKAV"/>
<reference evidence="4" key="1">
    <citation type="submission" date="2022-10" db="EMBL/GenBank/DDBJ databases">
        <title>Novel sulphate-reducing endosymbionts in the free-living metamonad Anaeramoeba.</title>
        <authorList>
            <person name="Jerlstrom-Hultqvist J."/>
            <person name="Cepicka I."/>
            <person name="Gallot-Lavallee L."/>
            <person name="Salas-Leiva D."/>
            <person name="Curtis B.A."/>
            <person name="Zahonova K."/>
            <person name="Pipaliya S."/>
            <person name="Dacks J."/>
            <person name="Roger A.J."/>
        </authorList>
    </citation>
    <scope>NUCLEOTIDE SEQUENCE</scope>
    <source>
        <strain evidence="4">BMAN</strain>
    </source>
</reference>
<sequence length="210" mass="25029">MVRVFTISRGYTVYMGKDKFENELLIKYALPEDIWFHVENLSSAHVYLRLKPEDNFKNIALDLLKDCVQLVKYNSIKGSKQQKVSIIYTPASNLLKKKGMQAGEVAYKNYNLQKRIKNVQKDSEILRRIKKTETEMSVDVLKKEKESKAQEIKTEAKLKELKAQKEKEEEEKRKNEEKEKKEKYEKEMEKYKVSNQEMDMTFEEFEDDFM</sequence>
<dbReference type="InterPro" id="IPR039730">
    <property type="entry name" value="Jlp2/Ccd25"/>
</dbReference>
<accession>A0A9Q0LE57</accession>
<evidence type="ECO:0000313" key="5">
    <source>
        <dbReference type="Proteomes" id="UP001149090"/>
    </source>
</evidence>
<evidence type="ECO:0000259" key="3">
    <source>
        <dbReference type="Pfam" id="PF05670"/>
    </source>
</evidence>
<keyword evidence="5" id="KW-1185">Reference proteome</keyword>
<proteinExistence type="inferred from homology"/>
<dbReference type="EMBL" id="JAPDFW010000087">
    <property type="protein sequence ID" value="KAJ5071571.1"/>
    <property type="molecule type" value="Genomic_DNA"/>
</dbReference>
<dbReference type="InterPro" id="IPR008532">
    <property type="entry name" value="NFACT_RNA-bd"/>
</dbReference>
<dbReference type="PANTHER" id="PTHR13049:SF2">
    <property type="entry name" value="COILED-COIL DOMAIN-CONTAINING PROTEIN 25"/>
    <property type="match status" value="1"/>
</dbReference>
<name>A0A9Q0LE57_ANAIG</name>
<evidence type="ECO:0000256" key="1">
    <source>
        <dbReference type="ARBA" id="ARBA00008998"/>
    </source>
</evidence>
<comment type="caution">
    <text evidence="4">The sequence shown here is derived from an EMBL/GenBank/DDBJ whole genome shotgun (WGS) entry which is preliminary data.</text>
</comment>
<protein>
    <submittedName>
        <fullName evidence="4">Duf814-related protein</fullName>
    </submittedName>
</protein>
<dbReference type="Proteomes" id="UP001149090">
    <property type="component" value="Unassembled WGS sequence"/>
</dbReference>
<gene>
    <name evidence="4" type="ORF">M0811_10203</name>
</gene>
<comment type="similarity">
    <text evidence="1">Belongs to the CCDC25 family.</text>
</comment>
<evidence type="ECO:0000256" key="2">
    <source>
        <dbReference type="SAM" id="MobiDB-lite"/>
    </source>
</evidence>